<protein>
    <submittedName>
        <fullName evidence="1">Uncharacterized protein</fullName>
    </submittedName>
</protein>
<dbReference type="AlphaFoldDB" id="A0A2X4TYW2"/>
<dbReference type="Proteomes" id="UP000248897">
    <property type="component" value="Chromosome 1"/>
</dbReference>
<reference evidence="1 2" key="1">
    <citation type="submission" date="2018-06" db="EMBL/GenBank/DDBJ databases">
        <authorList>
            <consortium name="Pathogen Informatics"/>
            <person name="Doyle S."/>
        </authorList>
    </citation>
    <scope>NUCLEOTIDE SEQUENCE [LARGE SCALE GENOMIC DNA]</scope>
    <source>
        <strain evidence="1 2">NCTC12961</strain>
    </source>
</reference>
<organism evidence="1 2">
    <name type="scientific">Serratia plymuthica</name>
    <dbReference type="NCBI Taxonomy" id="82996"/>
    <lineage>
        <taxon>Bacteria</taxon>
        <taxon>Pseudomonadati</taxon>
        <taxon>Pseudomonadota</taxon>
        <taxon>Gammaproteobacteria</taxon>
        <taxon>Enterobacterales</taxon>
        <taxon>Yersiniaceae</taxon>
        <taxon>Serratia</taxon>
    </lineage>
</organism>
<name>A0A2X4TYW2_SERPL</name>
<evidence type="ECO:0000313" key="2">
    <source>
        <dbReference type="Proteomes" id="UP000248897"/>
    </source>
</evidence>
<evidence type="ECO:0000313" key="1">
    <source>
        <dbReference type="EMBL" id="SQI32666.1"/>
    </source>
</evidence>
<accession>A0A2X4TYW2</accession>
<sequence length="106" mass="11438">MTLTVYTILIAVSAKSATSVTAIISRVIYCIYRCIITSFADNTTDPAPNSCPQRCSWPGNESSDIPSRYSSRPCSCSFACAISPATIVNPVTAIITATTRNMIEHR</sequence>
<gene>
    <name evidence="1" type="ORF">NCTC12961_01214</name>
</gene>
<proteinExistence type="predicted"/>
<dbReference type="EMBL" id="LS483469">
    <property type="protein sequence ID" value="SQI32666.1"/>
    <property type="molecule type" value="Genomic_DNA"/>
</dbReference>